<reference evidence="3" key="2">
    <citation type="submission" date="2011-03" db="EMBL/GenBank/DDBJ databases">
        <title>The complete genome of Desulfobacca acetoxidans DSM 11109.</title>
        <authorList>
            <consortium name="US DOE Joint Genome Institute (JGI-PGF)"/>
            <person name="Lucas S."/>
            <person name="Copeland A."/>
            <person name="Lapidus A."/>
            <person name="Bruce D."/>
            <person name="Goodwin L."/>
            <person name="Pitluck S."/>
            <person name="Peters L."/>
            <person name="Kyrpides N."/>
            <person name="Mavromatis K."/>
            <person name="Ivanova N."/>
            <person name="Ovchinnikova G."/>
            <person name="Teshima H."/>
            <person name="Detter J.C."/>
            <person name="Han C."/>
            <person name="Land M."/>
            <person name="Hauser L."/>
            <person name="Markowitz V."/>
            <person name="Cheng J.-F."/>
            <person name="Hugenholtz P."/>
            <person name="Woyke T."/>
            <person name="Wu D."/>
            <person name="Spring S."/>
            <person name="Schueler E."/>
            <person name="Brambilla E."/>
            <person name="Klenk H.-P."/>
            <person name="Eisen J.A."/>
        </authorList>
    </citation>
    <scope>NUCLEOTIDE SEQUENCE [LARGE SCALE GENOMIC DNA]</scope>
    <source>
        <strain evidence="3">ATCC 700848 / DSM 11109 / ASRB2</strain>
    </source>
</reference>
<sequence length="175" mass="20115">MAVRECLILKDLQIAIQMEQDGKKYYDQAAYNAKSEGVRAIFSHLAIGEVYHIQRIQEIYDALEKDPTWTEDMCEFNPPAADASFFADAMAKAEMAAGDADDLKALDIGLSMEQKSIEFYQNLAKQAQDPKERRFLLSLVNEERGHYYYLMDYRNYLADPADWYFIKEMGHVDGG</sequence>
<proteinExistence type="predicted"/>
<dbReference type="PANTHER" id="PTHR33531">
    <property type="entry name" value="RUBRERYTHRIN SUBFAMILY"/>
    <property type="match status" value="1"/>
</dbReference>
<dbReference type="InterPro" id="IPR012347">
    <property type="entry name" value="Ferritin-like"/>
</dbReference>
<dbReference type="Gene3D" id="1.20.1260.10">
    <property type="match status" value="1"/>
</dbReference>
<dbReference type="eggNOG" id="COG1633">
    <property type="taxonomic scope" value="Bacteria"/>
</dbReference>
<evidence type="ECO:0000313" key="2">
    <source>
        <dbReference type="EMBL" id="AEB09388.1"/>
    </source>
</evidence>
<dbReference type="AlphaFoldDB" id="F2NCV7"/>
<dbReference type="KEGG" id="dao:Desac_1533"/>
<protein>
    <submittedName>
        <fullName evidence="2">Rubrerythrin</fullName>
    </submittedName>
</protein>
<dbReference type="InterPro" id="IPR003251">
    <property type="entry name" value="Rr_diiron-bd_dom"/>
</dbReference>
<feature type="domain" description="Rubrerythrin diiron-binding" evidence="1">
    <location>
        <begin position="12"/>
        <end position="150"/>
    </location>
</feature>
<dbReference type="Proteomes" id="UP000000483">
    <property type="component" value="Chromosome"/>
</dbReference>
<name>F2NCV7_DESAR</name>
<dbReference type="Pfam" id="PF02915">
    <property type="entry name" value="Rubrerythrin"/>
    <property type="match status" value="1"/>
</dbReference>
<dbReference type="EMBL" id="CP002629">
    <property type="protein sequence ID" value="AEB09388.1"/>
    <property type="molecule type" value="Genomic_DNA"/>
</dbReference>
<dbReference type="InterPro" id="IPR009078">
    <property type="entry name" value="Ferritin-like_SF"/>
</dbReference>
<dbReference type="HOGENOM" id="CLU_125830_1_0_7"/>
<dbReference type="GO" id="GO:0046872">
    <property type="term" value="F:metal ion binding"/>
    <property type="evidence" value="ECO:0007669"/>
    <property type="project" value="InterPro"/>
</dbReference>
<organism evidence="2 3">
    <name type="scientific">Desulfobacca acetoxidans (strain ATCC 700848 / DSM 11109 / ASRB2)</name>
    <dbReference type="NCBI Taxonomy" id="880072"/>
    <lineage>
        <taxon>Bacteria</taxon>
        <taxon>Pseudomonadati</taxon>
        <taxon>Thermodesulfobacteriota</taxon>
        <taxon>Desulfobaccia</taxon>
        <taxon>Desulfobaccales</taxon>
        <taxon>Desulfobaccaceae</taxon>
        <taxon>Desulfobacca</taxon>
    </lineage>
</organism>
<dbReference type="STRING" id="880072.Desac_1533"/>
<dbReference type="OrthoDB" id="5510528at2"/>
<dbReference type="RefSeq" id="WP_013706498.1">
    <property type="nucleotide sequence ID" value="NC_015388.1"/>
</dbReference>
<dbReference type="CDD" id="cd01045">
    <property type="entry name" value="Ferritin_like_AB"/>
    <property type="match status" value="1"/>
</dbReference>
<dbReference type="SUPFAM" id="SSF47240">
    <property type="entry name" value="Ferritin-like"/>
    <property type="match status" value="1"/>
</dbReference>
<dbReference type="PANTHER" id="PTHR33531:SF7">
    <property type="entry name" value="HYPOTHETICAL MEMBRANE PROTEIN, CONSERVED"/>
    <property type="match status" value="1"/>
</dbReference>
<gene>
    <name evidence="2" type="ordered locus">Desac_1533</name>
</gene>
<reference evidence="2 3" key="1">
    <citation type="journal article" date="2011" name="Stand. Genomic Sci.">
        <title>Complete genome sequence of the acetate-degrading sulfate reducer Desulfobacca acetoxidans type strain (ASRB2).</title>
        <authorList>
            <person name="Goker M."/>
            <person name="Teshima H."/>
            <person name="Lapidus A."/>
            <person name="Nolan M."/>
            <person name="Lucas S."/>
            <person name="Hammon N."/>
            <person name="Deshpande S."/>
            <person name="Cheng J.F."/>
            <person name="Tapia R."/>
            <person name="Han C."/>
            <person name="Goodwin L."/>
            <person name="Pitluck S."/>
            <person name="Huntemann M."/>
            <person name="Liolios K."/>
            <person name="Ivanova N."/>
            <person name="Pagani I."/>
            <person name="Mavromatis K."/>
            <person name="Ovchinikova G."/>
            <person name="Pati A."/>
            <person name="Chen A."/>
            <person name="Palaniappan K."/>
            <person name="Land M."/>
            <person name="Hauser L."/>
            <person name="Brambilla E.M."/>
            <person name="Rohde M."/>
            <person name="Spring S."/>
            <person name="Detter J.C."/>
            <person name="Woyke T."/>
            <person name="Bristow J."/>
            <person name="Eisen J.A."/>
            <person name="Markowitz V."/>
            <person name="Hugenholtz P."/>
            <person name="Kyrpides N.C."/>
            <person name="Klenk H.P."/>
        </authorList>
    </citation>
    <scope>NUCLEOTIDE SEQUENCE [LARGE SCALE GENOMIC DNA]</scope>
    <source>
        <strain evidence="3">ATCC 700848 / DSM 11109 / ASRB2</strain>
    </source>
</reference>
<evidence type="ECO:0000259" key="1">
    <source>
        <dbReference type="Pfam" id="PF02915"/>
    </source>
</evidence>
<keyword evidence="3" id="KW-1185">Reference proteome</keyword>
<evidence type="ECO:0000313" key="3">
    <source>
        <dbReference type="Proteomes" id="UP000000483"/>
    </source>
</evidence>
<accession>F2NCV7</accession>
<dbReference type="GO" id="GO:0016491">
    <property type="term" value="F:oxidoreductase activity"/>
    <property type="evidence" value="ECO:0007669"/>
    <property type="project" value="InterPro"/>
</dbReference>